<evidence type="ECO:0000313" key="2">
    <source>
        <dbReference type="Proteomes" id="UP000829196"/>
    </source>
</evidence>
<protein>
    <submittedName>
        <fullName evidence="1">Uncharacterized protein</fullName>
    </submittedName>
</protein>
<dbReference type="EMBL" id="JAGYWB010000009">
    <property type="protein sequence ID" value="KAI0512243.1"/>
    <property type="molecule type" value="Genomic_DNA"/>
</dbReference>
<keyword evidence="2" id="KW-1185">Reference proteome</keyword>
<accession>A0A8T3BIK4</accession>
<sequence>MSHMQNFTVFGFQIDLGMSHMQNFTVFEFQVDLVVNYVQKFTVFLCSELLLGMTHMQIFNISCVLSYFGNGRNADFDALLCSKLLWESSRCFLSFFFMSQTILRMRYWHSKVVMRFDLEKSNGDYS</sequence>
<comment type="caution">
    <text evidence="1">The sequence shown here is derived from an EMBL/GenBank/DDBJ whole genome shotgun (WGS) entry which is preliminary data.</text>
</comment>
<reference evidence="1" key="1">
    <citation type="journal article" date="2022" name="Front. Genet.">
        <title>Chromosome-Scale Assembly of the Dendrobium nobile Genome Provides Insights Into the Molecular Mechanism of the Biosynthesis of the Medicinal Active Ingredient of Dendrobium.</title>
        <authorList>
            <person name="Xu Q."/>
            <person name="Niu S.-C."/>
            <person name="Li K.-L."/>
            <person name="Zheng P.-J."/>
            <person name="Zhang X.-J."/>
            <person name="Jia Y."/>
            <person name="Liu Y."/>
            <person name="Niu Y.-X."/>
            <person name="Yu L.-H."/>
            <person name="Chen D.-F."/>
            <person name="Zhang G.-Q."/>
        </authorList>
    </citation>
    <scope>NUCLEOTIDE SEQUENCE</scope>
    <source>
        <tissue evidence="1">Leaf</tissue>
    </source>
</reference>
<name>A0A8T3BIK4_DENNO</name>
<dbReference type="AlphaFoldDB" id="A0A8T3BIK4"/>
<dbReference type="Proteomes" id="UP000829196">
    <property type="component" value="Unassembled WGS sequence"/>
</dbReference>
<evidence type="ECO:0000313" key="1">
    <source>
        <dbReference type="EMBL" id="KAI0512243.1"/>
    </source>
</evidence>
<gene>
    <name evidence="1" type="ORF">KFK09_012881</name>
</gene>
<organism evidence="1 2">
    <name type="scientific">Dendrobium nobile</name>
    <name type="common">Orchid</name>
    <dbReference type="NCBI Taxonomy" id="94219"/>
    <lineage>
        <taxon>Eukaryota</taxon>
        <taxon>Viridiplantae</taxon>
        <taxon>Streptophyta</taxon>
        <taxon>Embryophyta</taxon>
        <taxon>Tracheophyta</taxon>
        <taxon>Spermatophyta</taxon>
        <taxon>Magnoliopsida</taxon>
        <taxon>Liliopsida</taxon>
        <taxon>Asparagales</taxon>
        <taxon>Orchidaceae</taxon>
        <taxon>Epidendroideae</taxon>
        <taxon>Malaxideae</taxon>
        <taxon>Dendrobiinae</taxon>
        <taxon>Dendrobium</taxon>
    </lineage>
</organism>
<proteinExistence type="predicted"/>